<comment type="subcellular location">
    <subcellularLocation>
        <location evidence="9">Cytoplasm</location>
    </subcellularLocation>
</comment>
<dbReference type="NCBIfam" id="TIGR00125">
    <property type="entry name" value="cyt_tran_rel"/>
    <property type="match status" value="1"/>
</dbReference>
<reference evidence="11 12" key="1">
    <citation type="submission" date="2018-08" db="EMBL/GenBank/DDBJ databases">
        <title>Draft genome sequence of Psychrilyobacter sp. strain SD5 isolated from Black Sea water.</title>
        <authorList>
            <person name="Yadav S."/>
            <person name="Villanueva L."/>
            <person name="Damste J.S.S."/>
        </authorList>
    </citation>
    <scope>NUCLEOTIDE SEQUENCE [LARGE SCALE GENOMIC DNA]</scope>
    <source>
        <strain evidence="11 12">SD5</strain>
    </source>
</reference>
<keyword evidence="6 9" id="KW-0460">Magnesium</keyword>
<evidence type="ECO:0000256" key="4">
    <source>
        <dbReference type="ARBA" id="ARBA00022741"/>
    </source>
</evidence>
<feature type="site" description="Transition state stabilizer" evidence="9">
    <location>
        <position position="19"/>
    </location>
</feature>
<evidence type="ECO:0000256" key="5">
    <source>
        <dbReference type="ARBA" id="ARBA00022840"/>
    </source>
</evidence>
<evidence type="ECO:0000256" key="1">
    <source>
        <dbReference type="ARBA" id="ARBA00022490"/>
    </source>
</evidence>
<feature type="binding site" evidence="9">
    <location>
        <begin position="126"/>
        <end position="132"/>
    </location>
    <ligand>
        <name>ATP</name>
        <dbReference type="ChEBI" id="CHEBI:30616"/>
    </ligand>
</feature>
<comment type="catalytic activity">
    <reaction evidence="8 9">
        <text>(R)-4'-phosphopantetheine + ATP + H(+) = 3'-dephospho-CoA + diphosphate</text>
        <dbReference type="Rhea" id="RHEA:19801"/>
        <dbReference type="ChEBI" id="CHEBI:15378"/>
        <dbReference type="ChEBI" id="CHEBI:30616"/>
        <dbReference type="ChEBI" id="CHEBI:33019"/>
        <dbReference type="ChEBI" id="CHEBI:57328"/>
        <dbReference type="ChEBI" id="CHEBI:61723"/>
        <dbReference type="EC" id="2.7.7.3"/>
    </reaction>
</comment>
<dbReference type="PANTHER" id="PTHR21342">
    <property type="entry name" value="PHOSPHOPANTETHEINE ADENYLYLTRANSFERASE"/>
    <property type="match status" value="1"/>
</dbReference>
<dbReference type="SUPFAM" id="SSF52374">
    <property type="entry name" value="Nucleotidylyl transferase"/>
    <property type="match status" value="1"/>
</dbReference>
<keyword evidence="7 9" id="KW-0173">Coenzyme A biosynthesis</keyword>
<dbReference type="InterPro" id="IPR004821">
    <property type="entry name" value="Cyt_trans-like"/>
</dbReference>
<dbReference type="EC" id="2.7.7.3" evidence="9"/>
<dbReference type="InterPro" id="IPR001980">
    <property type="entry name" value="PPAT"/>
</dbReference>
<evidence type="ECO:0000256" key="9">
    <source>
        <dbReference type="HAMAP-Rule" id="MF_00151"/>
    </source>
</evidence>
<feature type="domain" description="Cytidyltransferase-like" evidence="10">
    <location>
        <begin position="8"/>
        <end position="136"/>
    </location>
</feature>
<evidence type="ECO:0000256" key="8">
    <source>
        <dbReference type="ARBA" id="ARBA00029346"/>
    </source>
</evidence>
<keyword evidence="5 9" id="KW-0067">ATP-binding</keyword>
<keyword evidence="4 9" id="KW-0547">Nucleotide-binding</keyword>
<protein>
    <recommendedName>
        <fullName evidence="9">Phosphopantetheine adenylyltransferase</fullName>
        <ecNumber evidence="9">2.7.7.3</ecNumber>
    </recommendedName>
    <alternativeName>
        <fullName evidence="9">Dephospho-CoA pyrophosphorylase</fullName>
    </alternativeName>
    <alternativeName>
        <fullName evidence="9">Pantetheine-phosphate adenylyltransferase</fullName>
        <shortName evidence="9">PPAT</shortName>
    </alternativeName>
</protein>
<dbReference type="PANTHER" id="PTHR21342:SF1">
    <property type="entry name" value="PHOSPHOPANTETHEINE ADENYLYLTRANSFERASE"/>
    <property type="match status" value="1"/>
</dbReference>
<feature type="binding site" evidence="9">
    <location>
        <begin position="90"/>
        <end position="92"/>
    </location>
    <ligand>
        <name>ATP</name>
        <dbReference type="ChEBI" id="CHEBI:30616"/>
    </ligand>
</feature>
<feature type="binding site" evidence="9">
    <location>
        <position position="100"/>
    </location>
    <ligand>
        <name>ATP</name>
        <dbReference type="ChEBI" id="CHEBI:30616"/>
    </ligand>
</feature>
<comment type="caution">
    <text evidence="11">The sequence shown here is derived from an EMBL/GenBank/DDBJ whole genome shotgun (WGS) entry which is preliminary data.</text>
</comment>
<feature type="binding site" evidence="9">
    <location>
        <position position="89"/>
    </location>
    <ligand>
        <name>substrate</name>
    </ligand>
</feature>
<proteinExistence type="inferred from homology"/>
<feature type="binding site" evidence="9">
    <location>
        <position position="11"/>
    </location>
    <ligand>
        <name>substrate</name>
    </ligand>
</feature>
<dbReference type="Gene3D" id="3.40.50.620">
    <property type="entry name" value="HUPs"/>
    <property type="match status" value="1"/>
</dbReference>
<evidence type="ECO:0000313" key="12">
    <source>
        <dbReference type="Proteomes" id="UP000263486"/>
    </source>
</evidence>
<comment type="cofactor">
    <cofactor evidence="9">
        <name>Mg(2+)</name>
        <dbReference type="ChEBI" id="CHEBI:18420"/>
    </cofactor>
</comment>
<keyword evidence="12" id="KW-1185">Reference proteome</keyword>
<feature type="binding site" evidence="9">
    <location>
        <position position="19"/>
    </location>
    <ligand>
        <name>ATP</name>
        <dbReference type="ChEBI" id="CHEBI:30616"/>
    </ligand>
</feature>
<dbReference type="RefSeq" id="WP_114640948.1">
    <property type="nucleotide sequence ID" value="NZ_JAACIO010000001.1"/>
</dbReference>
<keyword evidence="1 9" id="KW-0963">Cytoplasm</keyword>
<feature type="binding site" evidence="9">
    <location>
        <position position="75"/>
    </location>
    <ligand>
        <name>substrate</name>
    </ligand>
</feature>
<evidence type="ECO:0000259" key="10">
    <source>
        <dbReference type="Pfam" id="PF01467"/>
    </source>
</evidence>
<dbReference type="GO" id="GO:0004595">
    <property type="term" value="F:pantetheine-phosphate adenylyltransferase activity"/>
    <property type="evidence" value="ECO:0007669"/>
    <property type="project" value="UniProtKB-EC"/>
</dbReference>
<dbReference type="NCBIfam" id="TIGR01510">
    <property type="entry name" value="coaD_prev_kdtB"/>
    <property type="match status" value="1"/>
</dbReference>
<comment type="similarity">
    <text evidence="9">Belongs to the bacterial CoaD family.</text>
</comment>
<keyword evidence="3 9" id="KW-0548">Nucleotidyltransferase</keyword>
<sequence>MKKIVAVCAGSFDPITKGHLDIIKRASKFSNKLIVGVLNSHNKKYWFNLEERKALVEKCLSELDNIEVKTFDGLLVDFVLQNKANIVVRGLRAVSDYEYELQLALTNKSLSDNQVETIFLPGSRESLYLSASLVREVALHGGKIDEFISPEIVEDVRKRAKEIKNKG</sequence>
<comment type="function">
    <text evidence="9">Reversibly transfers an adenylyl group from ATP to 4'-phosphopantetheine, yielding dephospho-CoA (dPCoA) and pyrophosphate.</text>
</comment>
<feature type="binding site" evidence="9">
    <location>
        <position position="43"/>
    </location>
    <ligand>
        <name>substrate</name>
    </ligand>
</feature>
<evidence type="ECO:0000256" key="2">
    <source>
        <dbReference type="ARBA" id="ARBA00022679"/>
    </source>
</evidence>
<evidence type="ECO:0000256" key="6">
    <source>
        <dbReference type="ARBA" id="ARBA00022842"/>
    </source>
</evidence>
<comment type="pathway">
    <text evidence="9">Cofactor biosynthesis; coenzyme A biosynthesis; CoA from (R)-pantothenate: step 4/5.</text>
</comment>
<dbReference type="HAMAP" id="MF_00151">
    <property type="entry name" value="PPAT_bact"/>
    <property type="match status" value="1"/>
</dbReference>
<comment type="subunit">
    <text evidence="9">Homohexamer.</text>
</comment>
<gene>
    <name evidence="9" type="primary">coaD</name>
    <name evidence="11" type="ORF">DYH56_00825</name>
</gene>
<dbReference type="Proteomes" id="UP000263486">
    <property type="component" value="Unassembled WGS sequence"/>
</dbReference>
<organism evidence="11 12">
    <name type="scientific">Psychrilyobacter piezotolerans</name>
    <dbReference type="NCBI Taxonomy" id="2293438"/>
    <lineage>
        <taxon>Bacteria</taxon>
        <taxon>Fusobacteriati</taxon>
        <taxon>Fusobacteriota</taxon>
        <taxon>Fusobacteriia</taxon>
        <taxon>Fusobacteriales</taxon>
        <taxon>Fusobacteriaceae</taxon>
        <taxon>Psychrilyobacter</taxon>
    </lineage>
</organism>
<dbReference type="InterPro" id="IPR014729">
    <property type="entry name" value="Rossmann-like_a/b/a_fold"/>
</dbReference>
<evidence type="ECO:0000313" key="11">
    <source>
        <dbReference type="EMBL" id="REI43229.1"/>
    </source>
</evidence>
<accession>A0ABX9KL01</accession>
<feature type="binding site" evidence="9">
    <location>
        <begin position="11"/>
        <end position="12"/>
    </location>
    <ligand>
        <name>ATP</name>
        <dbReference type="ChEBI" id="CHEBI:30616"/>
    </ligand>
</feature>
<dbReference type="CDD" id="cd02163">
    <property type="entry name" value="PPAT"/>
    <property type="match status" value="1"/>
</dbReference>
<evidence type="ECO:0000256" key="3">
    <source>
        <dbReference type="ARBA" id="ARBA00022695"/>
    </source>
</evidence>
<keyword evidence="2 9" id="KW-0808">Transferase</keyword>
<dbReference type="PRINTS" id="PR01020">
    <property type="entry name" value="LPSBIOSNTHSS"/>
</dbReference>
<dbReference type="Pfam" id="PF01467">
    <property type="entry name" value="CTP_transf_like"/>
    <property type="match status" value="1"/>
</dbReference>
<evidence type="ECO:0000256" key="7">
    <source>
        <dbReference type="ARBA" id="ARBA00022993"/>
    </source>
</evidence>
<name>A0ABX9KL01_9FUSO</name>
<dbReference type="EMBL" id="QUAJ01000001">
    <property type="protein sequence ID" value="REI43229.1"/>
    <property type="molecule type" value="Genomic_DNA"/>
</dbReference>